<dbReference type="SMART" id="SM00367">
    <property type="entry name" value="LRR_CC"/>
    <property type="match status" value="6"/>
</dbReference>
<dbReference type="InterPro" id="IPR042419">
    <property type="entry name" value="LRC31"/>
</dbReference>
<dbReference type="OrthoDB" id="120976at2759"/>
<dbReference type="InterPro" id="IPR006553">
    <property type="entry name" value="Leu-rich_rpt_Cys-con_subtyp"/>
</dbReference>
<evidence type="ECO:0000313" key="2">
    <source>
        <dbReference type="Proteomes" id="UP000549394"/>
    </source>
</evidence>
<dbReference type="SMART" id="SM00368">
    <property type="entry name" value="LRR_RI"/>
    <property type="match status" value="11"/>
</dbReference>
<protein>
    <submittedName>
        <fullName evidence="1">Uncharacterized protein</fullName>
    </submittedName>
</protein>
<dbReference type="InterPro" id="IPR032675">
    <property type="entry name" value="LRR_dom_sf"/>
</dbReference>
<dbReference type="PROSITE" id="PS51450">
    <property type="entry name" value="LRR"/>
    <property type="match status" value="2"/>
</dbReference>
<dbReference type="Proteomes" id="UP000549394">
    <property type="component" value="Unassembled WGS sequence"/>
</dbReference>
<evidence type="ECO:0000313" key="1">
    <source>
        <dbReference type="EMBL" id="CAD5116687.1"/>
    </source>
</evidence>
<accession>A0A7I8VK94</accession>
<comment type="caution">
    <text evidence="1">The sequence shown here is derived from an EMBL/GenBank/DDBJ whole genome shotgun (WGS) entry which is preliminary data.</text>
</comment>
<dbReference type="Gene3D" id="3.40.50.300">
    <property type="entry name" value="P-loop containing nucleotide triphosphate hydrolases"/>
    <property type="match status" value="1"/>
</dbReference>
<name>A0A7I8VK94_9ANNE</name>
<proteinExistence type="predicted"/>
<dbReference type="Pfam" id="PF00560">
    <property type="entry name" value="LRR_1"/>
    <property type="match status" value="1"/>
</dbReference>
<dbReference type="InterPro" id="IPR001611">
    <property type="entry name" value="Leu-rich_rpt"/>
</dbReference>
<gene>
    <name evidence="1" type="ORF">DGYR_LOCUS5287</name>
</gene>
<keyword evidence="2" id="KW-1185">Reference proteome</keyword>
<dbReference type="Gene3D" id="3.80.10.10">
    <property type="entry name" value="Ribonuclease Inhibitor"/>
    <property type="match status" value="7"/>
</dbReference>
<dbReference type="PANTHER" id="PTHR24109:SF3">
    <property type="entry name" value="LEUCINE-RICH REPEAT-CONTAINING PROTEIN 31"/>
    <property type="match status" value="1"/>
</dbReference>
<dbReference type="SUPFAM" id="SSF52047">
    <property type="entry name" value="RNI-like"/>
    <property type="match status" value="6"/>
</dbReference>
<sequence length="2384" mass="274702">MRQYEIFSVPDFDDLIDKEHRPDLIFRRLEDKLSNSNLESFFKILIQLKKTDLQSVERCYVENSWRKLVEDTKKERKKDAVSFSPLSYTNIPQRNISDIVIPIEIYKVETCNISGENLISTDISYTNFHKVFVNNNNNRVLIQGDSGMGKSIQKQYLVHQWMNDRLNGFENRLIVTVNLKDVKSNHDIYDAILDQNFRNITYMSKELLIELFNYRNPELLLFIDEANEYSKLHSSIKDIIECSECPVQTAVWLRKWKAVEIRHKNIFNEVFELAGIDDEQLRKLIGKYFRIPVCTPSFIKQLSEQKRKIRNLCKVPLLAILMFHIWEKNGKSFEKNSFFIYNNLITNVYKYNNSRDEDVDSALSLLYERCFECLDKEIVTFNTFINDNADFLKEVLEMIPSQSNGTYIIRFHHPSFQTFFAAKHAIRHIRNCRNSRNQKAFAEKFLRDFTSSKIKYYILELIKDYDRHMYTDIFKVPSKFQCIFEFNERIHEIMSETKELSFPIAQNPKGFGNDHDMFSSILLENIGDTITKVNFLNTDMTLLHKLKENCPTLENINYTVQCPLQCVYDGDSFLSTIFSLKSSTNLKTIKWSDRLFKIDFNSRHSVQKRWKCIEEVHVYQEENPRIICIKLTDGSSYIKSVRDRCRSFFKFDSFFKFIEKYKSIEYLVLENKLFGREQEIAFFHFIKSGQFNLQVCCIRNSLIEELNEDFIKNVCSFVSPHLPQNELENESTSYNSIDLFIDQCNHQLFLLNAIDDDISIMDYFPLSWQTITSQESRILSLLIHAVEDKKLRFKNFHLSNIVSILHLQKQIEPDMNSGIECLNLSEKSYSEISELFPKLVQCSYRSLKHLDISNCRIFQEFSELISWPLKICTYLESLNISKNPKIVDKALENLNPDSIKHLNLSHCEIEPCVIASLSKFKNLENINLSYNCLFGSYIRFSSALKPSARNLRHLNLSHCNLTNVHNGEISKLLSDCRNLESLNLSFNMLGNKSKDIMQQLLYLNNTVRYSSCSQDWSKHIKHLDFSHFNLSEEEARVLGKSLRKFPLIEVLNIGHNGDLGEGLFDIFTGLENSSGTLKEIGLSNCCLTAEHIYHLEDLLDKCAFMRKLDLSHNVRISSKFKGIFLKLRNSSDFLSHLYLSFCAMNEKDGEFLVELLRECSNIESLRLDGNTNPKFENIMVALKFSKEKLKFLDFSRCKLSINQQLELASLLEECQNLKSIHLGWNNFTQKGFRFIVEALIKLQYRLRHVHFPYCNLRESGEQFEKWLQKCYQIESLDLSDNKLMFSEQNPMLHSLLNLSHSLRILNLCDSSLSESQTELLSMALANCSRLEVINLKKNKNMGQAFEKLTTSLAKLKSTLKDVNFSSCCLSKNQACFLSTCFKDCKFLERVDLSYNRNMNSEVDQIILSLGNSSQSLKYLNFALCNFTPTSSSALGQLLQKTVFLETLILRGNKFCSDVFGAIDKTREKSSGSIRSIDLSYCDLGVNEAIHIAEYLNHALKLDSIDLSGNKYIDRGFALFFLAITKTDNILRSLNFSSCSLTEEKMEKLNSSTKLIDINLKDNPHMGNNIATLMKSLILVNSQLNIKRINLSYCNLTRANLKDIGVHLEKFTLEAFSLEGNKIWNNPLNLGLKNSSSKLKFLNISFCNLTIEQAQELSGELKEFLCLESVNFSGNSKMGVGLNEIIKSFEKSCNTLKDINFSSCNLREDQAECLANCIKKCSNLNSLNLSLNTKMKQGFKSIALAMRNSGKSVEHLNFSSCNLSRDQAASLKEFLDICTNLKTINLTENPNMQDSLEELLLILSKTLVYLNLSFCKLSLNQIKSLESYLSQSPTIEVLLLRGSLNSLNINYLIRGLDYIVRTLKIIDISLNSIKSQQQQPLETVLGKCSNLTTIDFSCCVYTTKEILNWQEMIELSSNSLQNLALSNCFLSKSSAESLAKGLKRCCNLRSVKLNYNTDMLDGLNDIFNALKESSSTLQNLNVSNCSLSEGQIATLVVLLNTCQNLESLDVSGNPSMKDTVRLILQSIKSFNKTLKNLNLSYCRIQKIEEIHLQLSLTNCNTLESLKLKGNELESPIDLLKESNKTLQYLEIENSMQNVSKKKFVNLREIIFIRNKDTSTVSYENLHTHISFQLVINIDLSSCDLRMTQAIQLADCVKQCVNLEVLDLSNNKNMSSGFKKILLGLNHNLKKLSLSFCDLSTGKLNALCERFSTISNLESLNLEGNNNLSRIMKVFAKSLKESGIALREIDLSDCNLDDDNVDSLKILFKSSFDIEKLSLREGSFSTKRFRSICKSLENLYAHLKYLDFRSPDFNKKKEDILRSFVEKCSQLKSQHKQELIFRGCVELLCPYLEHFQIYEDSCSRKTRENRKLNLTEHDKLQNTFAK</sequence>
<organism evidence="1 2">
    <name type="scientific">Dimorphilus gyrociliatus</name>
    <dbReference type="NCBI Taxonomy" id="2664684"/>
    <lineage>
        <taxon>Eukaryota</taxon>
        <taxon>Metazoa</taxon>
        <taxon>Spiralia</taxon>
        <taxon>Lophotrochozoa</taxon>
        <taxon>Annelida</taxon>
        <taxon>Polychaeta</taxon>
        <taxon>Polychaeta incertae sedis</taxon>
        <taxon>Dinophilidae</taxon>
        <taxon>Dimorphilus</taxon>
    </lineage>
</organism>
<dbReference type="EMBL" id="CAJFCJ010000006">
    <property type="protein sequence ID" value="CAD5116687.1"/>
    <property type="molecule type" value="Genomic_DNA"/>
</dbReference>
<dbReference type="SUPFAM" id="SSF52540">
    <property type="entry name" value="P-loop containing nucleoside triphosphate hydrolases"/>
    <property type="match status" value="1"/>
</dbReference>
<dbReference type="PANTHER" id="PTHR24109">
    <property type="entry name" value="LEUCINE-RICH REPEAT-CONTAINING PROTEIN 31"/>
    <property type="match status" value="1"/>
</dbReference>
<reference evidence="1 2" key="1">
    <citation type="submission" date="2020-08" db="EMBL/GenBank/DDBJ databases">
        <authorList>
            <person name="Hejnol A."/>
        </authorList>
    </citation>
    <scope>NUCLEOTIDE SEQUENCE [LARGE SCALE GENOMIC DNA]</scope>
</reference>
<dbReference type="InterPro" id="IPR027417">
    <property type="entry name" value="P-loop_NTPase"/>
</dbReference>